<dbReference type="EMBL" id="JAXAFO010000021">
    <property type="protein sequence ID" value="MDX6850246.1"/>
    <property type="molecule type" value="Genomic_DNA"/>
</dbReference>
<feature type="chain" id="PRO_5047219746" description="Solute-binding protein family 3/N-terminal domain-containing protein" evidence="1">
    <location>
        <begin position="22"/>
        <end position="282"/>
    </location>
</feature>
<feature type="signal peptide" evidence="1">
    <location>
        <begin position="1"/>
        <end position="21"/>
    </location>
</feature>
<evidence type="ECO:0000256" key="1">
    <source>
        <dbReference type="SAM" id="SignalP"/>
    </source>
</evidence>
<evidence type="ECO:0000313" key="2">
    <source>
        <dbReference type="EMBL" id="MDX6850246.1"/>
    </source>
</evidence>
<accession>A0ABU4RZE8</accession>
<dbReference type="SUPFAM" id="SSF53850">
    <property type="entry name" value="Periplasmic binding protein-like II"/>
    <property type="match status" value="1"/>
</dbReference>
<sequence length="282" mass="31807">MYARLFWLLPLVCFGAPFADAENSDSQPVPEYIFWMGADTPGRNEYQMAVADAALRRSTEKFGGYKLISDTTHLPAVRSRRVLAEGKRFHFVATTFSASENALGVIVVREPIQFGLLGTRQLLVQTQHLAKFQDISRQELAKLVAGQGRGWPEIGIYQANNFSVEGFSEFFHLFPNLLAGRIDYVPLGIEEIEPTMARYGEKYSGISVVPNLLIKYPLPVYLVVSANQPELAKRLKWGLAKLREEGELRDLFNRHKSEYLEIVNAADVRIFELANPDLIPSE</sequence>
<gene>
    <name evidence="2" type="ORF">SCD92_12805</name>
</gene>
<name>A0ABU4RZE8_9GAMM</name>
<reference evidence="2 3" key="1">
    <citation type="submission" date="2023-11" db="EMBL/GenBank/DDBJ databases">
        <title>Gilvimarinus fulvus sp. nov., isolated from the surface of Kelp.</title>
        <authorList>
            <person name="Sun Y.Y."/>
            <person name="Gong Y."/>
            <person name="Du Z.J."/>
        </authorList>
    </citation>
    <scope>NUCLEOTIDE SEQUENCE [LARGE SCALE GENOMIC DNA]</scope>
    <source>
        <strain evidence="2 3">SDUM040013</strain>
    </source>
</reference>
<protein>
    <recommendedName>
        <fullName evidence="4">Solute-binding protein family 3/N-terminal domain-containing protein</fullName>
    </recommendedName>
</protein>
<comment type="caution">
    <text evidence="2">The sequence shown here is derived from an EMBL/GenBank/DDBJ whole genome shotgun (WGS) entry which is preliminary data.</text>
</comment>
<keyword evidence="1" id="KW-0732">Signal</keyword>
<keyword evidence="3" id="KW-1185">Reference proteome</keyword>
<dbReference type="RefSeq" id="WP_302720874.1">
    <property type="nucleotide sequence ID" value="NZ_JAULRU010000215.1"/>
</dbReference>
<evidence type="ECO:0008006" key="4">
    <source>
        <dbReference type="Google" id="ProtNLM"/>
    </source>
</evidence>
<evidence type="ECO:0000313" key="3">
    <source>
        <dbReference type="Proteomes" id="UP001273505"/>
    </source>
</evidence>
<organism evidence="2 3">
    <name type="scientific">Gilvimarinus gilvus</name>
    <dbReference type="NCBI Taxonomy" id="3058038"/>
    <lineage>
        <taxon>Bacteria</taxon>
        <taxon>Pseudomonadati</taxon>
        <taxon>Pseudomonadota</taxon>
        <taxon>Gammaproteobacteria</taxon>
        <taxon>Cellvibrionales</taxon>
        <taxon>Cellvibrionaceae</taxon>
        <taxon>Gilvimarinus</taxon>
    </lineage>
</organism>
<proteinExistence type="predicted"/>
<dbReference type="Proteomes" id="UP001273505">
    <property type="component" value="Unassembled WGS sequence"/>
</dbReference>